<comment type="caution">
    <text evidence="2">The sequence shown here is derived from an EMBL/GenBank/DDBJ whole genome shotgun (WGS) entry which is preliminary data.</text>
</comment>
<dbReference type="Pfam" id="PF03374">
    <property type="entry name" value="ANT"/>
    <property type="match status" value="1"/>
</dbReference>
<reference evidence="2" key="1">
    <citation type="submission" date="2020-06" db="EMBL/GenBank/DDBJ databases">
        <authorList>
            <person name="Dong N."/>
        </authorList>
    </citation>
    <scope>NUCLEOTIDE SEQUENCE</scope>
    <source>
        <strain evidence="2">DF46-2-2</strain>
    </source>
</reference>
<dbReference type="InterPro" id="IPR005039">
    <property type="entry name" value="Ant_C"/>
</dbReference>
<evidence type="ECO:0000259" key="1">
    <source>
        <dbReference type="Pfam" id="PF03374"/>
    </source>
</evidence>
<dbReference type="EMBL" id="JACANB010000008">
    <property type="protein sequence ID" value="MDM1697132.1"/>
    <property type="molecule type" value="Genomic_DNA"/>
</dbReference>
<name>A0AAW7DSR6_9GAMM</name>
<proteinExistence type="predicted"/>
<feature type="domain" description="Antirepressor protein C-terminal" evidence="1">
    <location>
        <begin position="131"/>
        <end position="232"/>
    </location>
</feature>
<dbReference type="Proteomes" id="UP001173465">
    <property type="component" value="Unassembled WGS sequence"/>
</dbReference>
<evidence type="ECO:0000313" key="3">
    <source>
        <dbReference type="Proteomes" id="UP001173465"/>
    </source>
</evidence>
<dbReference type="AlphaFoldDB" id="A0AAW7DSR6"/>
<organism evidence="2 3">
    <name type="scientific">Thiopseudomonas alkaliphila</name>
    <dbReference type="NCBI Taxonomy" id="1697053"/>
    <lineage>
        <taxon>Bacteria</taxon>
        <taxon>Pseudomonadati</taxon>
        <taxon>Pseudomonadota</taxon>
        <taxon>Gammaproteobacteria</taxon>
        <taxon>Pseudomonadales</taxon>
        <taxon>Pseudomonadaceae</taxon>
        <taxon>Thiopseudomonas</taxon>
    </lineage>
</organism>
<gene>
    <name evidence="2" type="ORF">HX099_10755</name>
</gene>
<reference evidence="2" key="2">
    <citation type="journal article" date="2022" name="Sci. Total Environ.">
        <title>Prevalence, transmission, and molecular epidemiology of tet(X)-positive bacteria among humans, animals, and environmental niches in China: An epidemiological, and genomic-based study.</title>
        <authorList>
            <person name="Dong N."/>
            <person name="Zeng Y."/>
            <person name="Cai C."/>
            <person name="Sun C."/>
            <person name="Lu J."/>
            <person name="Liu C."/>
            <person name="Zhou H."/>
            <person name="Sun Q."/>
            <person name="Shu L."/>
            <person name="Wang H."/>
            <person name="Wang Y."/>
            <person name="Wang S."/>
            <person name="Wu C."/>
            <person name="Chan E.W."/>
            <person name="Chen G."/>
            <person name="Shen Z."/>
            <person name="Chen S."/>
            <person name="Zhang R."/>
        </authorList>
    </citation>
    <scope>NUCLEOTIDE SEQUENCE</scope>
    <source>
        <strain evidence="2">DF46-2-2</strain>
    </source>
</reference>
<dbReference type="GO" id="GO:0003677">
    <property type="term" value="F:DNA binding"/>
    <property type="evidence" value="ECO:0007669"/>
    <property type="project" value="InterPro"/>
</dbReference>
<protein>
    <submittedName>
        <fullName evidence="2">Phage antirepressor KilAC domain-containing protein</fullName>
    </submittedName>
</protein>
<sequence length="239" mass="26748">MGGSPTINSAEIAKLVGSRHDKVKQSIERLAGRAVIVQPPMGDEQLTDAMGRARTTQVYLFAGEQGKRDSIVVVAQLSPEFTAALVDRWQQLEAQQLQPAPQELSRMDILQLAMQSEEERLRLERENQALEHRIEVEAPRVAFAKQVEISQDSISVAQAAKILGTGQRRLFAFLRQISWISRRNEPYQAKIETGYLDVKLGSFQHPDHGLKQSVTTMVTGKGLAKLQQLWSEHIKKEAA</sequence>
<evidence type="ECO:0000313" key="2">
    <source>
        <dbReference type="EMBL" id="MDM1697132.1"/>
    </source>
</evidence>
<accession>A0AAW7DSR6</accession>